<dbReference type="AlphaFoldDB" id="A0A6C0HWW4"/>
<evidence type="ECO:0008006" key="2">
    <source>
        <dbReference type="Google" id="ProtNLM"/>
    </source>
</evidence>
<reference evidence="1" key="1">
    <citation type="journal article" date="2020" name="Nature">
        <title>Giant virus diversity and host interactions through global metagenomics.</title>
        <authorList>
            <person name="Schulz F."/>
            <person name="Roux S."/>
            <person name="Paez-Espino D."/>
            <person name="Jungbluth S."/>
            <person name="Walsh D.A."/>
            <person name="Denef V.J."/>
            <person name="McMahon K.D."/>
            <person name="Konstantinidis K.T."/>
            <person name="Eloe-Fadrosh E.A."/>
            <person name="Kyrpides N.C."/>
            <person name="Woyke T."/>
        </authorList>
    </citation>
    <scope>NUCLEOTIDE SEQUENCE</scope>
    <source>
        <strain evidence="1">GVMAG-M-3300023184-177</strain>
    </source>
</reference>
<dbReference type="SUPFAM" id="SSF51445">
    <property type="entry name" value="(Trans)glycosidases"/>
    <property type="match status" value="1"/>
</dbReference>
<name>A0A6C0HWW4_9ZZZZ</name>
<dbReference type="Gene3D" id="3.20.20.80">
    <property type="entry name" value="Glycosidases"/>
    <property type="match status" value="1"/>
</dbReference>
<sequence length="251" mass="29803">MKRVIYYVSENYNKYELKIYNSKATNLHFGTFNFNNNQIYLNNINPSDDQFDNLWFDLGISTEKNKICIMVLNIDNLFENYEYYYNTLCDFINNNKIIKGIDIDIENKATLSDTIKFITDFKRDNPKLLLIMSVIGYSMCVKDIHTKYENETNWSYSLFNRLKAENCIDYYNCSFDEDDFTMDSFKNMIKNGFNESKLVMGCKSSTFDGYDNYFELNKIKKIYNMGGTFIKYFHTAPYKWDISAWLSVNSN</sequence>
<organism evidence="1">
    <name type="scientific">viral metagenome</name>
    <dbReference type="NCBI Taxonomy" id="1070528"/>
    <lineage>
        <taxon>unclassified sequences</taxon>
        <taxon>metagenomes</taxon>
        <taxon>organismal metagenomes</taxon>
    </lineage>
</organism>
<proteinExistence type="predicted"/>
<evidence type="ECO:0000313" key="1">
    <source>
        <dbReference type="EMBL" id="QHT84717.1"/>
    </source>
</evidence>
<dbReference type="InterPro" id="IPR017853">
    <property type="entry name" value="GH"/>
</dbReference>
<protein>
    <recommendedName>
        <fullName evidence="2">GH18 domain-containing protein</fullName>
    </recommendedName>
</protein>
<dbReference type="EMBL" id="MN740024">
    <property type="protein sequence ID" value="QHT84717.1"/>
    <property type="molecule type" value="Genomic_DNA"/>
</dbReference>
<accession>A0A6C0HWW4</accession>